<name>A0ABV7T413_9GAMM</name>
<evidence type="ECO:0000256" key="7">
    <source>
        <dbReference type="ARBA" id="ARBA00023136"/>
    </source>
</evidence>
<feature type="transmembrane region" description="Helical" evidence="10">
    <location>
        <begin position="455"/>
        <end position="476"/>
    </location>
</feature>
<evidence type="ECO:0000256" key="8">
    <source>
        <dbReference type="ARBA" id="ARBA00060041"/>
    </source>
</evidence>
<evidence type="ECO:0000256" key="10">
    <source>
        <dbReference type="SAM" id="Phobius"/>
    </source>
</evidence>
<keyword evidence="4" id="KW-0133">Cell shape</keyword>
<evidence type="ECO:0000313" key="12">
    <source>
        <dbReference type="Proteomes" id="UP001595630"/>
    </source>
</evidence>
<gene>
    <name evidence="11" type="ORF">ACFOMF_06400</name>
</gene>
<sequence>MNTSLVLLALTVGSFLLGFLRDVFIAKAFGLSWEADLIFVALVLPLFFEQFLGLALRDAMIPYLQKLRTTSETTFRAVARWLYWRATLASLAVTGLGILVSFWLMTALAPGWTPEQVETGQLVFCVGILLIAVQGVLYCQGALLNMDRIFILPMTRTLLLNAGAIIGILLFEPSGMVIFIGMLIPQIALILLQHQRIGYVNWRMQGAQEPVGKGRGGEFGLAFAPVLLAAGAQQSCILAERMFASFLEDGNITMLSFAFRIVTIPLTLYAMSVLSVLFPQFAESWSKGEHGAHGEAIRKGLLATLLFLVPAAVVLCSFPETVVSVLLERGRFGAEESAATATLVVAYAISLPAMGLALLWGRALLAQNRARVFLLITLFSSGLTIALDALLYRTLGAQGLALAFSAGAMLQASLMGIGVYRMTPAGLGLSLLLRWAATGAAIVAALHYLPKPQGLIELVLYVLAVLVAFALGVTALGERDLFKRSYWSMKRA</sequence>
<feature type="transmembrane region" description="Helical" evidence="10">
    <location>
        <begin position="398"/>
        <end position="420"/>
    </location>
</feature>
<keyword evidence="2" id="KW-1003">Cell membrane</keyword>
<comment type="caution">
    <text evidence="11">The sequence shown here is derived from an EMBL/GenBank/DDBJ whole genome shotgun (WGS) entry which is preliminary data.</text>
</comment>
<feature type="transmembrane region" description="Helical" evidence="10">
    <location>
        <begin position="432"/>
        <end position="449"/>
    </location>
</feature>
<accession>A0ABV7T413</accession>
<feature type="transmembrane region" description="Helical" evidence="10">
    <location>
        <begin position="300"/>
        <end position="318"/>
    </location>
</feature>
<evidence type="ECO:0000256" key="4">
    <source>
        <dbReference type="ARBA" id="ARBA00022960"/>
    </source>
</evidence>
<keyword evidence="5" id="KW-0573">Peptidoglycan synthesis</keyword>
<feature type="transmembrane region" description="Helical" evidence="10">
    <location>
        <begin position="338"/>
        <end position="360"/>
    </location>
</feature>
<comment type="function">
    <text evidence="8">Involved in peptidoglycan biosynthesis. Transports lipid-linked peptidoglycan precursors from the inner to the outer leaflet of the cytoplasmic membrane.</text>
</comment>
<feature type="transmembrane region" description="Helical" evidence="10">
    <location>
        <begin position="82"/>
        <end position="109"/>
    </location>
</feature>
<comment type="similarity">
    <text evidence="9">Belongs to the MurJ/MviN family.</text>
</comment>
<dbReference type="PANTHER" id="PTHR47019">
    <property type="entry name" value="LIPID II FLIPPASE MURJ"/>
    <property type="match status" value="1"/>
</dbReference>
<dbReference type="Proteomes" id="UP001595630">
    <property type="component" value="Unassembled WGS sequence"/>
</dbReference>
<proteinExistence type="inferred from homology"/>
<dbReference type="InterPro" id="IPR051050">
    <property type="entry name" value="Lipid_II_flippase_MurJ/MviN"/>
</dbReference>
<feature type="transmembrane region" description="Helical" evidence="10">
    <location>
        <begin position="121"/>
        <end position="146"/>
    </location>
</feature>
<dbReference type="RefSeq" id="WP_386362480.1">
    <property type="nucleotide sequence ID" value="NZ_JBHRXZ010000016.1"/>
</dbReference>
<evidence type="ECO:0000256" key="6">
    <source>
        <dbReference type="ARBA" id="ARBA00022989"/>
    </source>
</evidence>
<evidence type="ECO:0000256" key="9">
    <source>
        <dbReference type="ARBA" id="ARBA00061532"/>
    </source>
</evidence>
<dbReference type="PRINTS" id="PR01806">
    <property type="entry name" value="VIRFACTRMVIN"/>
</dbReference>
<reference evidence="12" key="1">
    <citation type="journal article" date="2019" name="Int. J. Syst. Evol. Microbiol.">
        <title>The Global Catalogue of Microorganisms (GCM) 10K type strain sequencing project: providing services to taxonomists for standard genome sequencing and annotation.</title>
        <authorList>
            <consortium name="The Broad Institute Genomics Platform"/>
            <consortium name="The Broad Institute Genome Sequencing Center for Infectious Disease"/>
            <person name="Wu L."/>
            <person name="Ma J."/>
        </authorList>
    </citation>
    <scope>NUCLEOTIDE SEQUENCE [LARGE SCALE GENOMIC DNA]</scope>
    <source>
        <strain evidence="12">KCTC 42447</strain>
    </source>
</reference>
<evidence type="ECO:0000256" key="3">
    <source>
        <dbReference type="ARBA" id="ARBA00022692"/>
    </source>
</evidence>
<organism evidence="11 12">
    <name type="scientific">Stutzerimonas tarimensis</name>
    <dbReference type="NCBI Taxonomy" id="1507735"/>
    <lineage>
        <taxon>Bacteria</taxon>
        <taxon>Pseudomonadati</taxon>
        <taxon>Pseudomonadota</taxon>
        <taxon>Gammaproteobacteria</taxon>
        <taxon>Pseudomonadales</taxon>
        <taxon>Pseudomonadaceae</taxon>
        <taxon>Stutzerimonas</taxon>
    </lineage>
</organism>
<comment type="subcellular location">
    <subcellularLocation>
        <location evidence="1">Cell membrane</location>
        <topology evidence="1">Multi-pass membrane protein</topology>
    </subcellularLocation>
</comment>
<evidence type="ECO:0000313" key="11">
    <source>
        <dbReference type="EMBL" id="MFC3607404.1"/>
    </source>
</evidence>
<dbReference type="InterPro" id="IPR004268">
    <property type="entry name" value="MurJ"/>
</dbReference>
<keyword evidence="12" id="KW-1185">Reference proteome</keyword>
<feature type="transmembrane region" description="Helical" evidence="10">
    <location>
        <begin position="372"/>
        <end position="392"/>
    </location>
</feature>
<feature type="transmembrane region" description="Helical" evidence="10">
    <location>
        <begin position="257"/>
        <end position="279"/>
    </location>
</feature>
<dbReference type="EMBL" id="JBHRXZ010000016">
    <property type="protein sequence ID" value="MFC3607404.1"/>
    <property type="molecule type" value="Genomic_DNA"/>
</dbReference>
<dbReference type="PANTHER" id="PTHR47019:SF1">
    <property type="entry name" value="LIPID II FLIPPASE MURJ"/>
    <property type="match status" value="1"/>
</dbReference>
<keyword evidence="6 10" id="KW-1133">Transmembrane helix</keyword>
<evidence type="ECO:0000256" key="2">
    <source>
        <dbReference type="ARBA" id="ARBA00022475"/>
    </source>
</evidence>
<dbReference type="Pfam" id="PF03023">
    <property type="entry name" value="MurJ"/>
    <property type="match status" value="1"/>
</dbReference>
<feature type="transmembrane region" description="Helical" evidence="10">
    <location>
        <begin position="158"/>
        <end position="184"/>
    </location>
</feature>
<evidence type="ECO:0000256" key="5">
    <source>
        <dbReference type="ARBA" id="ARBA00022984"/>
    </source>
</evidence>
<keyword evidence="3 10" id="KW-0812">Transmembrane</keyword>
<protein>
    <submittedName>
        <fullName evidence="11">Lipid II flippase MurJ</fullName>
    </submittedName>
</protein>
<feature type="transmembrane region" description="Helical" evidence="10">
    <location>
        <begin position="38"/>
        <end position="61"/>
    </location>
</feature>
<evidence type="ECO:0000256" key="1">
    <source>
        <dbReference type="ARBA" id="ARBA00004651"/>
    </source>
</evidence>
<keyword evidence="7 10" id="KW-0472">Membrane</keyword>